<accession>A0AAD7ZE50</accession>
<evidence type="ECO:0000313" key="2">
    <source>
        <dbReference type="Proteomes" id="UP001233999"/>
    </source>
</evidence>
<dbReference type="Proteomes" id="UP001233999">
    <property type="component" value="Unassembled WGS sequence"/>
</dbReference>
<evidence type="ECO:0000313" key="1">
    <source>
        <dbReference type="EMBL" id="KAJ9579034.1"/>
    </source>
</evidence>
<dbReference type="AlphaFoldDB" id="A0AAD7ZE50"/>
<reference evidence="1" key="2">
    <citation type="submission" date="2023-05" db="EMBL/GenBank/DDBJ databases">
        <authorList>
            <person name="Fouks B."/>
        </authorList>
    </citation>
    <scope>NUCLEOTIDE SEQUENCE</scope>
    <source>
        <strain evidence="1">Stay&amp;Tobe</strain>
        <tissue evidence="1">Testes</tissue>
    </source>
</reference>
<comment type="caution">
    <text evidence="1">The sequence shown here is derived from an EMBL/GenBank/DDBJ whole genome shotgun (WGS) entry which is preliminary data.</text>
</comment>
<feature type="non-terminal residue" evidence="1">
    <location>
        <position position="59"/>
    </location>
</feature>
<feature type="non-terminal residue" evidence="1">
    <location>
        <position position="1"/>
    </location>
</feature>
<proteinExistence type="predicted"/>
<keyword evidence="2" id="KW-1185">Reference proteome</keyword>
<organism evidence="1 2">
    <name type="scientific">Diploptera punctata</name>
    <name type="common">Pacific beetle cockroach</name>
    <dbReference type="NCBI Taxonomy" id="6984"/>
    <lineage>
        <taxon>Eukaryota</taxon>
        <taxon>Metazoa</taxon>
        <taxon>Ecdysozoa</taxon>
        <taxon>Arthropoda</taxon>
        <taxon>Hexapoda</taxon>
        <taxon>Insecta</taxon>
        <taxon>Pterygota</taxon>
        <taxon>Neoptera</taxon>
        <taxon>Polyneoptera</taxon>
        <taxon>Dictyoptera</taxon>
        <taxon>Blattodea</taxon>
        <taxon>Blaberoidea</taxon>
        <taxon>Blaberidae</taxon>
        <taxon>Diplopterinae</taxon>
        <taxon>Diploptera</taxon>
    </lineage>
</organism>
<reference evidence="1" key="1">
    <citation type="journal article" date="2023" name="IScience">
        <title>Live-bearing cockroach genome reveals convergent evolutionary mechanisms linked to viviparity in insects and beyond.</title>
        <authorList>
            <person name="Fouks B."/>
            <person name="Harrison M.C."/>
            <person name="Mikhailova A.A."/>
            <person name="Marchal E."/>
            <person name="English S."/>
            <person name="Carruthers M."/>
            <person name="Jennings E.C."/>
            <person name="Chiamaka E.L."/>
            <person name="Frigard R.A."/>
            <person name="Pippel M."/>
            <person name="Attardo G.M."/>
            <person name="Benoit J.B."/>
            <person name="Bornberg-Bauer E."/>
            <person name="Tobe S.S."/>
        </authorList>
    </citation>
    <scope>NUCLEOTIDE SEQUENCE</scope>
    <source>
        <strain evidence="1">Stay&amp;Tobe</strain>
    </source>
</reference>
<name>A0AAD7ZE50_DIPPU</name>
<sequence length="59" mass="6881">QYVWKLKPLLVNVSQYINISGARNICGLLKMGKRRNRVEADGNALQQCKFGYRWREISP</sequence>
<protein>
    <submittedName>
        <fullName evidence="1">Uncharacterized protein</fullName>
    </submittedName>
</protein>
<dbReference type="EMBL" id="JASPKZ010008747">
    <property type="protein sequence ID" value="KAJ9579034.1"/>
    <property type="molecule type" value="Genomic_DNA"/>
</dbReference>
<gene>
    <name evidence="1" type="ORF">L9F63_024861</name>
</gene>